<keyword evidence="26" id="KW-1185">Reference proteome</keyword>
<dbReference type="Pfam" id="PF20922">
    <property type="entry name" value="Anamorsin_N"/>
    <property type="match status" value="1"/>
</dbReference>
<dbReference type="InterPro" id="IPR008271">
    <property type="entry name" value="Ser/Thr_kinase_AS"/>
</dbReference>
<evidence type="ECO:0000256" key="9">
    <source>
        <dbReference type="ARBA" id="ARBA00022679"/>
    </source>
</evidence>
<accession>A0A7N2LH64</accession>
<reference evidence="25 26" key="1">
    <citation type="journal article" date="2016" name="G3 (Bethesda)">
        <title>First Draft Assembly and Annotation of the Genome of a California Endemic Oak Quercus lobata Nee (Fagaceae).</title>
        <authorList>
            <person name="Sork V.L."/>
            <person name="Fitz-Gibbon S.T."/>
            <person name="Puiu D."/>
            <person name="Crepeau M."/>
            <person name="Gugger P.F."/>
            <person name="Sherman R."/>
            <person name="Stevens K."/>
            <person name="Langley C.H."/>
            <person name="Pellegrini M."/>
            <person name="Salzberg S.L."/>
        </authorList>
    </citation>
    <scope>NUCLEOTIDE SEQUENCE [LARGE SCALE GENOMIC DNA]</scope>
    <source>
        <strain evidence="25 26">cv. SW786</strain>
    </source>
</reference>
<dbReference type="InterPro" id="IPR051809">
    <property type="entry name" value="Plant_receptor-like_S/T_kinase"/>
</dbReference>
<comment type="subcellular location">
    <subcellularLocation>
        <location evidence="1">Cell membrane</location>
        <topology evidence="1">Single-pass type I membrane protein</topology>
    </subcellularLocation>
</comment>
<evidence type="ECO:0000256" key="3">
    <source>
        <dbReference type="ARBA" id="ARBA00009592"/>
    </source>
</evidence>
<dbReference type="InterPro" id="IPR055414">
    <property type="entry name" value="LRR_R13L4/SHOC2-like"/>
</dbReference>
<keyword evidence="16 23" id="KW-1133">Transmembrane helix</keyword>
<evidence type="ECO:0000256" key="16">
    <source>
        <dbReference type="ARBA" id="ARBA00022989"/>
    </source>
</evidence>
<evidence type="ECO:0000256" key="4">
    <source>
        <dbReference type="ARBA" id="ARBA00012513"/>
    </source>
</evidence>
<keyword evidence="6" id="KW-0723">Serine/threonine-protein kinase</keyword>
<comment type="similarity">
    <text evidence="3">Belongs to the RLP family.</text>
</comment>
<dbReference type="Pfam" id="PF13855">
    <property type="entry name" value="LRR_8"/>
    <property type="match status" value="1"/>
</dbReference>
<dbReference type="Pfam" id="PF00069">
    <property type="entry name" value="Pkinase"/>
    <property type="match status" value="1"/>
</dbReference>
<evidence type="ECO:0000256" key="17">
    <source>
        <dbReference type="ARBA" id="ARBA00023136"/>
    </source>
</evidence>
<dbReference type="InterPro" id="IPR011009">
    <property type="entry name" value="Kinase-like_dom_sf"/>
</dbReference>
<dbReference type="PANTHER" id="PTHR27008:SF596">
    <property type="entry name" value="OS02G0215500 PROTEIN"/>
    <property type="match status" value="1"/>
</dbReference>
<evidence type="ECO:0000256" key="19">
    <source>
        <dbReference type="ARBA" id="ARBA00023180"/>
    </source>
</evidence>
<keyword evidence="12" id="KW-0677">Repeat</keyword>
<evidence type="ECO:0000256" key="18">
    <source>
        <dbReference type="ARBA" id="ARBA00023170"/>
    </source>
</evidence>
<evidence type="ECO:0000256" key="23">
    <source>
        <dbReference type="SAM" id="Phobius"/>
    </source>
</evidence>
<dbReference type="AlphaFoldDB" id="A0A7N2LH64"/>
<evidence type="ECO:0000313" key="25">
    <source>
        <dbReference type="EnsemblPlants" id="QL04p035400:mrna"/>
    </source>
</evidence>
<dbReference type="Gene3D" id="3.80.10.10">
    <property type="entry name" value="Ribonuclease Inhibitor"/>
    <property type="match status" value="4"/>
</dbReference>
<dbReference type="PROSITE" id="PS00107">
    <property type="entry name" value="PROTEIN_KINASE_ATP"/>
    <property type="match status" value="1"/>
</dbReference>
<proteinExistence type="inferred from homology"/>
<keyword evidence="10 23" id="KW-0812">Transmembrane</keyword>
<dbReference type="SMART" id="SM00220">
    <property type="entry name" value="S_TKc"/>
    <property type="match status" value="1"/>
</dbReference>
<dbReference type="FunFam" id="3.80.10.10:FF:000383">
    <property type="entry name" value="Leucine-rich repeat receptor protein kinase EMS1"/>
    <property type="match status" value="1"/>
</dbReference>
<evidence type="ECO:0000256" key="22">
    <source>
        <dbReference type="PROSITE-ProRule" id="PRU10141"/>
    </source>
</evidence>
<keyword evidence="13 22" id="KW-0547">Nucleotide-binding</keyword>
<dbReference type="Gene3D" id="3.30.200.20">
    <property type="entry name" value="Phosphorylase Kinase, domain 1"/>
    <property type="match status" value="1"/>
</dbReference>
<keyword evidence="19" id="KW-0325">Glycoprotein</keyword>
<dbReference type="EC" id="2.7.11.1" evidence="4"/>
<sequence>MACNFEDQGSLGDQLPVESSSFETVICICRSVKFPTDRLFEEILRVLKPGGTILVHKNPQSTVGETDKITSALERKLLLAGFLEVGVLKSMVPSEVQSFGVLVEGKAWSRTAILNRPSVLNCLTTAMYLSLKKLISSYKMDHLLMNTRPLLSLTYHAIFLLFLSLSISKFSLATTLSNETDKLALLEFKSHIDSPLNVLASWNDSFHFCHWVGVTCGNKHQRVIGLDLKNNKLVGTISPHIGNLSFLRSLNLASNSFHGGIPSEVGYLTRLRNLNLSYNPILGGEIPVNLSHCSNLQYLHLQYNDLVQGIPSELGFLSKLQILFLDDNHLSGRFPPSLGNLSSLQNLSFRHNNLEGEIPNTVAQMKRLTSFRVSGNHLSGVFPPSLYNLSLLTFIALTNNNFTGNLNPDLGIALQNLQIFSIGENQFTGTIPVSLSNVSDIQHLDIPKNQFTGTIPMSFGNLLNLQWFGVAYNLLGNNSVDDLSFLSSLNNCSQLNSLDVSYNQLGGELPNSITNLSIQLSWLALVGNSIGGSIPTQISNLVSLTLLALGSNSLTGNIPSSIGKLTKLNKLYLYENKLTGVIPSSVGNMTQLLHLYLFSNGLEGSIPTSLGRCSPLQEVYLKHNKLNGTIPQQLFGLPLVQIHVSHNSLTGFLPPDFGNLKLLIALDVSYNKFSKEIPAQLGDCLALETLYMQGNSFEGTIPDLSKLKGIQYLDLSHNNLSGQITSYMANFPVLQTLNLSFNNLEGDVPVEGVFRNASAVEVKGNTGLCGGIRELHLPACPKKHKKHFAFKLILAISIAAAFCLTLFYLMALSWLKRSKKKSLSISTFGPTYQKISYKELHNATDGFSLENLIGSGNFGTVYKGKLGPDETHVAIKVLNLQKQGASKSFIAECEALRNIRHRNLVKILTTCSSIDFKGNDFKALVYEFMPNGSLEMQLHPEDALKQLRILNLLQRINIAIDVASALLYLHHHCETPIIHCDLKPSNILLDDDMIAHISDFGLARLLLKSGKEAFLNQLSSAGIKGTVGYAAPEYGMGSQLSTNGDVYSFGILLLEMLTGRRPTDKLFKDDLNLHNFVKLALPGRVMEIVDHSIFNKVGENDNMVSSWSDWTSGQTECLISVFQIGLACSAQSPIDRMDMNRVALELFSIKRQIPLEA</sequence>
<evidence type="ECO:0000313" key="26">
    <source>
        <dbReference type="Proteomes" id="UP000594261"/>
    </source>
</evidence>
<dbReference type="InterPro" id="IPR013210">
    <property type="entry name" value="LRR_N_plant-typ"/>
</dbReference>
<organism evidence="25 26">
    <name type="scientific">Quercus lobata</name>
    <name type="common">Valley oak</name>
    <dbReference type="NCBI Taxonomy" id="97700"/>
    <lineage>
        <taxon>Eukaryota</taxon>
        <taxon>Viridiplantae</taxon>
        <taxon>Streptophyta</taxon>
        <taxon>Embryophyta</taxon>
        <taxon>Tracheophyta</taxon>
        <taxon>Spermatophyta</taxon>
        <taxon>Magnoliopsida</taxon>
        <taxon>eudicotyledons</taxon>
        <taxon>Gunneridae</taxon>
        <taxon>Pentapetalae</taxon>
        <taxon>rosids</taxon>
        <taxon>fabids</taxon>
        <taxon>Fagales</taxon>
        <taxon>Fagaceae</taxon>
        <taxon>Quercus</taxon>
    </lineage>
</organism>
<feature type="transmembrane region" description="Helical" evidence="23">
    <location>
        <begin position="788"/>
        <end position="815"/>
    </location>
</feature>
<dbReference type="Gene3D" id="3.40.50.150">
    <property type="entry name" value="Vaccinia Virus protein VP39"/>
    <property type="match status" value="1"/>
</dbReference>
<evidence type="ECO:0000259" key="24">
    <source>
        <dbReference type="PROSITE" id="PS50011"/>
    </source>
</evidence>
<comment type="catalytic activity">
    <reaction evidence="20">
        <text>L-threonyl-[protein] + ATP = O-phospho-L-threonyl-[protein] + ADP + H(+)</text>
        <dbReference type="Rhea" id="RHEA:46608"/>
        <dbReference type="Rhea" id="RHEA-COMP:11060"/>
        <dbReference type="Rhea" id="RHEA-COMP:11605"/>
        <dbReference type="ChEBI" id="CHEBI:15378"/>
        <dbReference type="ChEBI" id="CHEBI:30013"/>
        <dbReference type="ChEBI" id="CHEBI:30616"/>
        <dbReference type="ChEBI" id="CHEBI:61977"/>
        <dbReference type="ChEBI" id="CHEBI:456216"/>
        <dbReference type="EC" id="2.7.11.1"/>
    </reaction>
</comment>
<dbReference type="Gramene" id="QL04p035400:mrna">
    <property type="protein sequence ID" value="QL04p035400:mrna"/>
    <property type="gene ID" value="QL04p035400"/>
</dbReference>
<dbReference type="PANTHER" id="PTHR27008">
    <property type="entry name" value="OS04G0122200 PROTEIN"/>
    <property type="match status" value="1"/>
</dbReference>
<keyword evidence="11" id="KW-0732">Signal</keyword>
<evidence type="ECO:0000256" key="21">
    <source>
        <dbReference type="ARBA" id="ARBA00048679"/>
    </source>
</evidence>
<dbReference type="PROSITE" id="PS00108">
    <property type="entry name" value="PROTEIN_KINASE_ST"/>
    <property type="match status" value="1"/>
</dbReference>
<dbReference type="EnsemblPlants" id="QL04p035400:mrna">
    <property type="protein sequence ID" value="QL04p035400:mrna"/>
    <property type="gene ID" value="QL04p035400"/>
</dbReference>
<keyword evidence="5" id="KW-1003">Cell membrane</keyword>
<evidence type="ECO:0000256" key="14">
    <source>
        <dbReference type="ARBA" id="ARBA00022777"/>
    </source>
</evidence>
<feature type="binding site" evidence="22">
    <location>
        <position position="876"/>
    </location>
    <ligand>
        <name>ATP</name>
        <dbReference type="ChEBI" id="CHEBI:30616"/>
    </ligand>
</feature>
<dbReference type="PROSITE" id="PS50011">
    <property type="entry name" value="PROTEIN_KINASE_DOM"/>
    <property type="match status" value="1"/>
</dbReference>
<evidence type="ECO:0000256" key="8">
    <source>
        <dbReference type="ARBA" id="ARBA00022614"/>
    </source>
</evidence>
<feature type="domain" description="Protein kinase" evidence="24">
    <location>
        <begin position="847"/>
        <end position="1148"/>
    </location>
</feature>
<dbReference type="InterPro" id="IPR000719">
    <property type="entry name" value="Prot_kinase_dom"/>
</dbReference>
<dbReference type="FunFam" id="3.30.200.20:FF:000432">
    <property type="entry name" value="LRR receptor-like serine/threonine-protein kinase EFR"/>
    <property type="match status" value="1"/>
</dbReference>
<keyword evidence="17 23" id="KW-0472">Membrane</keyword>
<keyword evidence="9" id="KW-0808">Transferase</keyword>
<dbReference type="GO" id="GO:0004674">
    <property type="term" value="F:protein serine/threonine kinase activity"/>
    <property type="evidence" value="ECO:0007669"/>
    <property type="project" value="UniProtKB-KW"/>
</dbReference>
<dbReference type="OMA" id="VYLHTYC"/>
<dbReference type="SUPFAM" id="SSF52058">
    <property type="entry name" value="L domain-like"/>
    <property type="match status" value="2"/>
</dbReference>
<dbReference type="InterPro" id="IPR029063">
    <property type="entry name" value="SAM-dependent_MTases_sf"/>
</dbReference>
<evidence type="ECO:0000256" key="5">
    <source>
        <dbReference type="ARBA" id="ARBA00022475"/>
    </source>
</evidence>
<dbReference type="SUPFAM" id="SSF53335">
    <property type="entry name" value="S-adenosyl-L-methionine-dependent methyltransferases"/>
    <property type="match status" value="1"/>
</dbReference>
<dbReference type="EMBL" id="LRBV02000004">
    <property type="status" value="NOT_ANNOTATED_CDS"/>
    <property type="molecule type" value="Genomic_DNA"/>
</dbReference>
<dbReference type="Proteomes" id="UP000594261">
    <property type="component" value="Chromosome 4"/>
</dbReference>
<protein>
    <recommendedName>
        <fullName evidence="4">non-specific serine/threonine protein kinase</fullName>
        <ecNumber evidence="4">2.7.11.1</ecNumber>
    </recommendedName>
</protein>
<keyword evidence="7" id="KW-0597">Phosphoprotein</keyword>
<name>A0A7N2LH64_QUELO</name>
<evidence type="ECO:0000256" key="1">
    <source>
        <dbReference type="ARBA" id="ARBA00004251"/>
    </source>
</evidence>
<dbReference type="FunFam" id="3.80.10.10:FF:000288">
    <property type="entry name" value="LRR receptor-like serine/threonine-protein kinase EFR"/>
    <property type="match status" value="1"/>
</dbReference>
<dbReference type="InterPro" id="IPR017441">
    <property type="entry name" value="Protein_kinase_ATP_BS"/>
</dbReference>
<evidence type="ECO:0000256" key="6">
    <source>
        <dbReference type="ARBA" id="ARBA00022527"/>
    </source>
</evidence>
<dbReference type="SMART" id="SM00369">
    <property type="entry name" value="LRR_TYP"/>
    <property type="match status" value="6"/>
</dbReference>
<dbReference type="GO" id="GO:0005886">
    <property type="term" value="C:plasma membrane"/>
    <property type="evidence" value="ECO:0007669"/>
    <property type="project" value="UniProtKB-SubCell"/>
</dbReference>
<keyword evidence="18" id="KW-0675">Receptor</keyword>
<dbReference type="InterPro" id="IPR003591">
    <property type="entry name" value="Leu-rich_rpt_typical-subtyp"/>
</dbReference>
<reference evidence="25" key="2">
    <citation type="submission" date="2021-01" db="UniProtKB">
        <authorList>
            <consortium name="EnsemblPlants"/>
        </authorList>
    </citation>
    <scope>IDENTIFICATION</scope>
</reference>
<keyword evidence="15 22" id="KW-0067">ATP-binding</keyword>
<dbReference type="FunFam" id="1.10.510.10:FF:000358">
    <property type="entry name" value="Putative leucine-rich repeat receptor-like serine/threonine-protein kinase"/>
    <property type="match status" value="1"/>
</dbReference>
<dbReference type="InterPro" id="IPR032675">
    <property type="entry name" value="LRR_dom_sf"/>
</dbReference>
<dbReference type="GO" id="GO:0005524">
    <property type="term" value="F:ATP binding"/>
    <property type="evidence" value="ECO:0007669"/>
    <property type="project" value="UniProtKB-UniRule"/>
</dbReference>
<dbReference type="InterPro" id="IPR049011">
    <property type="entry name" value="Anamorsin_N_metazoan"/>
</dbReference>
<evidence type="ECO:0000256" key="2">
    <source>
        <dbReference type="ARBA" id="ARBA00008684"/>
    </source>
</evidence>
<dbReference type="Gene3D" id="1.10.510.10">
    <property type="entry name" value="Transferase(Phosphotransferase) domain 1"/>
    <property type="match status" value="1"/>
</dbReference>
<keyword evidence="14" id="KW-0418">Kinase</keyword>
<dbReference type="SUPFAM" id="SSF56112">
    <property type="entry name" value="Protein kinase-like (PK-like)"/>
    <property type="match status" value="1"/>
</dbReference>
<dbReference type="InterPro" id="IPR001611">
    <property type="entry name" value="Leu-rich_rpt"/>
</dbReference>
<dbReference type="Pfam" id="PF23598">
    <property type="entry name" value="LRR_14"/>
    <property type="match status" value="1"/>
</dbReference>
<evidence type="ECO:0000256" key="10">
    <source>
        <dbReference type="ARBA" id="ARBA00022692"/>
    </source>
</evidence>
<evidence type="ECO:0000256" key="13">
    <source>
        <dbReference type="ARBA" id="ARBA00022741"/>
    </source>
</evidence>
<evidence type="ECO:0000256" key="15">
    <source>
        <dbReference type="ARBA" id="ARBA00022840"/>
    </source>
</evidence>
<dbReference type="Pfam" id="PF08263">
    <property type="entry name" value="LRRNT_2"/>
    <property type="match status" value="1"/>
</dbReference>
<dbReference type="InParanoid" id="A0A7N2LH64"/>
<evidence type="ECO:0000256" key="11">
    <source>
        <dbReference type="ARBA" id="ARBA00022729"/>
    </source>
</evidence>
<evidence type="ECO:0000256" key="12">
    <source>
        <dbReference type="ARBA" id="ARBA00022737"/>
    </source>
</evidence>
<comment type="catalytic activity">
    <reaction evidence="21">
        <text>L-seryl-[protein] + ATP = O-phospho-L-seryl-[protein] + ADP + H(+)</text>
        <dbReference type="Rhea" id="RHEA:17989"/>
        <dbReference type="Rhea" id="RHEA-COMP:9863"/>
        <dbReference type="Rhea" id="RHEA-COMP:11604"/>
        <dbReference type="ChEBI" id="CHEBI:15378"/>
        <dbReference type="ChEBI" id="CHEBI:29999"/>
        <dbReference type="ChEBI" id="CHEBI:30616"/>
        <dbReference type="ChEBI" id="CHEBI:83421"/>
        <dbReference type="ChEBI" id="CHEBI:456216"/>
        <dbReference type="EC" id="2.7.11.1"/>
    </reaction>
</comment>
<dbReference type="Pfam" id="PF00560">
    <property type="entry name" value="LRR_1"/>
    <property type="match status" value="4"/>
</dbReference>
<dbReference type="CDD" id="cd14066">
    <property type="entry name" value="STKc_IRAK"/>
    <property type="match status" value="1"/>
</dbReference>
<dbReference type="FunFam" id="3.80.10.10:FF:000275">
    <property type="entry name" value="Leucine-rich repeat receptor-like protein kinase"/>
    <property type="match status" value="1"/>
</dbReference>
<dbReference type="FunCoup" id="A0A7N2LH64">
    <property type="interactions" value="1262"/>
</dbReference>
<keyword evidence="8" id="KW-0433">Leucine-rich repeat</keyword>
<evidence type="ECO:0000256" key="7">
    <source>
        <dbReference type="ARBA" id="ARBA00022553"/>
    </source>
</evidence>
<comment type="similarity">
    <text evidence="2">Belongs to the protein kinase superfamily. Ser/Thr protein kinase family.</text>
</comment>
<evidence type="ECO:0000256" key="20">
    <source>
        <dbReference type="ARBA" id="ARBA00047899"/>
    </source>
</evidence>